<feature type="binding site" evidence="10">
    <location>
        <begin position="120"/>
        <end position="121"/>
    </location>
    <ligand>
        <name>substrate</name>
    </ligand>
</feature>
<feature type="binding site" evidence="10">
    <location>
        <position position="207"/>
    </location>
    <ligand>
        <name>substrate</name>
    </ligand>
</feature>
<dbReference type="NCBIfam" id="TIGR01854">
    <property type="entry name" value="lipid_A_lpxH"/>
    <property type="match status" value="1"/>
</dbReference>
<dbReference type="GO" id="GO:0016787">
    <property type="term" value="F:hydrolase activity"/>
    <property type="evidence" value="ECO:0007669"/>
    <property type="project" value="UniProtKB-KW"/>
</dbReference>
<sequence>MSANTLSAEDAAHAPHPEPAFPSLIALPAWRRIALVSDLHLGAQAPRTTQTFIAWLADAARAADALFILGDLFEAWIGDDLLDPAALAVAPEDAACAHDIAGALRAYTDSGRALFVQHGNRDFLLGQRFQQATGAQILPDPVVLTFQAERILLTHGDQLCTADTAYQQFRATVRNAEWQRQVLAQPLAARVLQARAMRAASHAAQARPENWADADPAEAHRWLTRAACTWMIHGHTHRPRNHWQGGELRQVLSDWDCDTPHSTPPRAQALWLSAQGQGIEVSSQRCD</sequence>
<feature type="binding site" evidence="10">
    <location>
        <position position="237"/>
    </location>
    <ligand>
        <name>Mn(2+)</name>
        <dbReference type="ChEBI" id="CHEBI:29035"/>
        <label>1</label>
    </ligand>
</feature>
<evidence type="ECO:0000256" key="9">
    <source>
        <dbReference type="ARBA" id="ARBA00023211"/>
    </source>
</evidence>
<feature type="binding site" evidence="10">
    <location>
        <position position="155"/>
    </location>
    <ligand>
        <name>Mn(2+)</name>
        <dbReference type="ChEBI" id="CHEBI:29035"/>
        <label>2</label>
    </ligand>
</feature>
<gene>
    <name evidence="10 12" type="primary">lpxH</name>
    <name evidence="12" type="ORF">THICB1_110012</name>
</gene>
<name>A0ABM9T105_THIA3</name>
<evidence type="ECO:0000256" key="7">
    <source>
        <dbReference type="ARBA" id="ARBA00023098"/>
    </source>
</evidence>
<keyword evidence="4 10" id="KW-0441">Lipid A biosynthesis</keyword>
<reference evidence="12 13" key="1">
    <citation type="submission" date="2015-03" db="EMBL/GenBank/DDBJ databases">
        <authorList>
            <person name="Regsiter A."/>
            <person name="william w."/>
        </authorList>
    </citation>
    <scope>NUCLEOTIDE SEQUENCE [LARGE SCALE GENOMIC DNA]</scope>
    <source>
        <strain evidence="12 13">CB1</strain>
    </source>
</reference>
<dbReference type="InterPro" id="IPR029052">
    <property type="entry name" value="Metallo-depent_PP-like"/>
</dbReference>
<keyword evidence="5 10" id="KW-0479">Metal-binding</keyword>
<feature type="domain" description="Calcineurin-like phosphoesterase" evidence="11">
    <location>
        <begin position="32"/>
        <end position="239"/>
    </location>
</feature>
<keyword evidence="7 10" id="KW-0443">Lipid metabolism</keyword>
<dbReference type="HAMAP" id="MF_00575">
    <property type="entry name" value="LpxH"/>
    <property type="match status" value="1"/>
</dbReference>
<comment type="catalytic activity">
    <reaction evidence="10">
        <text>UDP-2-N,3-O-bis[(3R)-3-hydroxytetradecanoyl]-alpha-D-glucosamine + H2O = 2-N,3-O-bis[(3R)-3-hydroxytetradecanoyl]-alpha-D-glucosaminyl 1-phosphate + UMP + 2 H(+)</text>
        <dbReference type="Rhea" id="RHEA:25213"/>
        <dbReference type="ChEBI" id="CHEBI:15377"/>
        <dbReference type="ChEBI" id="CHEBI:15378"/>
        <dbReference type="ChEBI" id="CHEBI:57865"/>
        <dbReference type="ChEBI" id="CHEBI:57957"/>
        <dbReference type="ChEBI" id="CHEBI:78847"/>
        <dbReference type="EC" id="3.6.1.54"/>
    </reaction>
</comment>
<evidence type="ECO:0000313" key="12">
    <source>
        <dbReference type="EMBL" id="CQR27427.1"/>
    </source>
</evidence>
<evidence type="ECO:0000256" key="4">
    <source>
        <dbReference type="ARBA" id="ARBA00022556"/>
    </source>
</evidence>
<evidence type="ECO:0000256" key="8">
    <source>
        <dbReference type="ARBA" id="ARBA00023136"/>
    </source>
</evidence>
<feature type="binding site" evidence="10">
    <location>
        <position position="235"/>
    </location>
    <ligand>
        <name>Mn(2+)</name>
        <dbReference type="ChEBI" id="CHEBI:29035"/>
        <label>2</label>
    </ligand>
</feature>
<comment type="similarity">
    <text evidence="10">Belongs to the LpxH family.</text>
</comment>
<comment type="pathway">
    <text evidence="10">Glycolipid biosynthesis; lipid IV(A) biosynthesis; lipid IV(A) from (3R)-3-hydroxytetradecanoyl-[acyl-carrier-protein] and UDP-N-acetyl-alpha-D-glucosamine: step 4/6.</text>
</comment>
<evidence type="ECO:0000256" key="1">
    <source>
        <dbReference type="ARBA" id="ARBA00022475"/>
    </source>
</evidence>
<keyword evidence="13" id="KW-1185">Reference proteome</keyword>
<dbReference type="CDD" id="cd07398">
    <property type="entry name" value="MPP_YbbF-LpxH"/>
    <property type="match status" value="1"/>
</dbReference>
<feature type="binding site" evidence="10">
    <location>
        <position position="71"/>
    </location>
    <ligand>
        <name>Mn(2+)</name>
        <dbReference type="ChEBI" id="CHEBI:29035"/>
        <label>2</label>
    </ligand>
</feature>
<feature type="binding site" evidence="10">
    <location>
        <position position="40"/>
    </location>
    <ligand>
        <name>Mn(2+)</name>
        <dbReference type="ChEBI" id="CHEBI:29035"/>
        <label>1</label>
    </ligand>
</feature>
<dbReference type="PANTHER" id="PTHR34990">
    <property type="entry name" value="UDP-2,3-DIACYLGLUCOSAMINE HYDROLASE-RELATED"/>
    <property type="match status" value="1"/>
</dbReference>
<accession>A0ABM9T105</accession>
<keyword evidence="1 10" id="KW-1003">Cell membrane</keyword>
<comment type="caution">
    <text evidence="10">Lacks conserved residue(s) required for the propagation of feature annotation.</text>
</comment>
<keyword evidence="2 10" id="KW-0444">Lipid biosynthesis</keyword>
<comment type="caution">
    <text evidence="12">The sequence shown here is derived from an EMBL/GenBank/DDBJ whole genome shotgun (WGS) entry which is preliminary data.</text>
</comment>
<evidence type="ECO:0000256" key="3">
    <source>
        <dbReference type="ARBA" id="ARBA00022519"/>
    </source>
</evidence>
<comment type="cofactor">
    <cofactor evidence="10">
        <name>Mn(2+)</name>
        <dbReference type="ChEBI" id="CHEBI:29035"/>
    </cofactor>
    <text evidence="10">Binds 2 Mn(2+) ions per subunit in a binuclear metal center.</text>
</comment>
<dbReference type="InterPro" id="IPR004843">
    <property type="entry name" value="Calcineurin-like_PHP"/>
</dbReference>
<evidence type="ECO:0000313" key="13">
    <source>
        <dbReference type="Proteomes" id="UP000078599"/>
    </source>
</evidence>
<feature type="binding site" evidence="10">
    <location>
        <position position="163"/>
    </location>
    <ligand>
        <name>substrate</name>
    </ligand>
</feature>
<dbReference type="SUPFAM" id="SSF56300">
    <property type="entry name" value="Metallo-dependent phosphatases"/>
    <property type="match status" value="1"/>
</dbReference>
<evidence type="ECO:0000256" key="2">
    <source>
        <dbReference type="ARBA" id="ARBA00022516"/>
    </source>
</evidence>
<evidence type="ECO:0000256" key="6">
    <source>
        <dbReference type="ARBA" id="ARBA00022801"/>
    </source>
</evidence>
<feature type="binding site" evidence="10">
    <location>
        <position position="235"/>
    </location>
    <ligand>
        <name>substrate</name>
    </ligand>
</feature>
<feature type="binding site" evidence="10">
    <location>
        <position position="201"/>
    </location>
    <ligand>
        <name>substrate</name>
    </ligand>
</feature>
<evidence type="ECO:0000256" key="5">
    <source>
        <dbReference type="ARBA" id="ARBA00022723"/>
    </source>
</evidence>
<dbReference type="Gene3D" id="3.60.21.10">
    <property type="match status" value="1"/>
</dbReference>
<dbReference type="InterPro" id="IPR010138">
    <property type="entry name" value="UDP-diacylglucosamine_Hdrlase"/>
</dbReference>
<keyword evidence="6 10" id="KW-0378">Hydrolase</keyword>
<keyword evidence="3 10" id="KW-0997">Cell inner membrane</keyword>
<proteinExistence type="inferred from homology"/>
<dbReference type="PANTHER" id="PTHR34990:SF1">
    <property type="entry name" value="UDP-2,3-DIACYLGLUCOSAMINE HYDROLASE"/>
    <property type="match status" value="1"/>
</dbReference>
<dbReference type="Proteomes" id="UP000078599">
    <property type="component" value="Unassembled WGS sequence"/>
</dbReference>
<evidence type="ECO:0000256" key="10">
    <source>
        <dbReference type="HAMAP-Rule" id="MF_00575"/>
    </source>
</evidence>
<feature type="binding site" evidence="10">
    <location>
        <position position="38"/>
    </location>
    <ligand>
        <name>Mn(2+)</name>
        <dbReference type="ChEBI" id="CHEBI:29035"/>
        <label>1</label>
    </ligand>
</feature>
<dbReference type="InterPro" id="IPR043461">
    <property type="entry name" value="LpxH-like"/>
</dbReference>
<evidence type="ECO:0000259" key="11">
    <source>
        <dbReference type="Pfam" id="PF00149"/>
    </source>
</evidence>
<dbReference type="Pfam" id="PF00149">
    <property type="entry name" value="Metallophos"/>
    <property type="match status" value="1"/>
</dbReference>
<keyword evidence="8 10" id="KW-0472">Membrane</keyword>
<dbReference type="EC" id="3.6.1.54" evidence="10"/>
<feature type="binding site" evidence="10">
    <location>
        <position position="120"/>
    </location>
    <ligand>
        <name>Mn(2+)</name>
        <dbReference type="ChEBI" id="CHEBI:29035"/>
        <label>2</label>
    </ligand>
</feature>
<comment type="subcellular location">
    <subcellularLocation>
        <location evidence="10">Cell inner membrane</location>
        <topology evidence="10">Peripheral membrane protein</topology>
        <orientation evidence="10">Cytoplasmic side</orientation>
    </subcellularLocation>
</comment>
<dbReference type="NCBIfam" id="NF003743">
    <property type="entry name" value="PRK05340.1"/>
    <property type="match status" value="1"/>
</dbReference>
<organism evidence="12 13">
    <name type="scientific">Thiomonas arsenitoxydans (strain DSM 22701 / CIP 110005 / 3As)</name>
    <dbReference type="NCBI Taxonomy" id="426114"/>
    <lineage>
        <taxon>Bacteria</taxon>
        <taxon>Pseudomonadati</taxon>
        <taxon>Pseudomonadota</taxon>
        <taxon>Betaproteobacteria</taxon>
        <taxon>Burkholderiales</taxon>
        <taxon>Thiomonas</taxon>
    </lineage>
</organism>
<dbReference type="EMBL" id="CTRI01000003">
    <property type="protein sequence ID" value="CQR27427.1"/>
    <property type="molecule type" value="Genomic_DNA"/>
</dbReference>
<keyword evidence="9 10" id="KW-0464">Manganese</keyword>
<feature type="binding site" evidence="10">
    <location>
        <position position="71"/>
    </location>
    <ligand>
        <name>Mn(2+)</name>
        <dbReference type="ChEBI" id="CHEBI:29035"/>
        <label>1</label>
    </ligand>
</feature>
<protein>
    <recommendedName>
        <fullName evidence="10">UDP-2,3-diacylglucosamine hydrolase</fullName>
        <ecNumber evidence="10">3.6.1.54</ecNumber>
    </recommendedName>
    <alternativeName>
        <fullName evidence="10">UDP-2,3-diacylglucosamine diphosphatase</fullName>
    </alternativeName>
</protein>
<comment type="function">
    <text evidence="10">Hydrolyzes the pyrophosphate bond of UDP-2,3-diacylglucosamine to yield 2,3-diacylglucosamine 1-phosphate (lipid X) and UMP by catalyzing the attack of water at the alpha-P atom. Involved in the biosynthesis of lipid A, a phosphorylated glycolipid that anchors the lipopolysaccharide to the outer membrane of the cell.</text>
</comment>